<feature type="coiled-coil region" evidence="1">
    <location>
        <begin position="12"/>
        <end position="39"/>
    </location>
</feature>
<dbReference type="GO" id="GO:0016301">
    <property type="term" value="F:kinase activity"/>
    <property type="evidence" value="ECO:0007669"/>
    <property type="project" value="UniProtKB-KW"/>
</dbReference>
<organism evidence="2 3">
    <name type="scientific">Natronogracilivirga saccharolytica</name>
    <dbReference type="NCBI Taxonomy" id="2812953"/>
    <lineage>
        <taxon>Bacteria</taxon>
        <taxon>Pseudomonadati</taxon>
        <taxon>Balneolota</taxon>
        <taxon>Balneolia</taxon>
        <taxon>Balneolales</taxon>
        <taxon>Cyclonatronaceae</taxon>
        <taxon>Natronogracilivirga</taxon>
    </lineage>
</organism>
<keyword evidence="3" id="KW-1185">Reference proteome</keyword>
<comment type="caution">
    <text evidence="2">The sequence shown here is derived from an EMBL/GenBank/DDBJ whole genome shotgun (WGS) entry which is preliminary data.</text>
</comment>
<sequence length="225" mass="25298">MKSPVGNAMMYSELLIDDIENLQSEHKDAADDLDHLKHYCRNIHLSSSKLINTIQSWGFAYQIEDGIYEASEDRVHVKKLLEQTISGNEIFIRGKSLNVNLEYESDVNTVKRDEELITLVLDNLVTLFLSIAGNKKTIDIRVSDDNGKLLFLFFPPETAFRSNLIEAFSGEQTISNNMVPEQGILKPGGYALLFVNTALRFLGADHGVDQESGATPSFWFRLPLS</sequence>
<dbReference type="AlphaFoldDB" id="A0A8J7UU73"/>
<dbReference type="InterPro" id="IPR036890">
    <property type="entry name" value="HATPase_C_sf"/>
</dbReference>
<proteinExistence type="predicted"/>
<evidence type="ECO:0000256" key="1">
    <source>
        <dbReference type="SAM" id="Coils"/>
    </source>
</evidence>
<protein>
    <submittedName>
        <fullName evidence="2">HAMP domain-containing histidine kinase</fullName>
    </submittedName>
</protein>
<dbReference type="RefSeq" id="WP_210509413.1">
    <property type="nucleotide sequence ID" value="NZ_JAFIDN010000001.1"/>
</dbReference>
<dbReference type="Proteomes" id="UP000673975">
    <property type="component" value="Unassembled WGS sequence"/>
</dbReference>
<accession>A0A8J7UU73</accession>
<evidence type="ECO:0000313" key="2">
    <source>
        <dbReference type="EMBL" id="MBP3191176.1"/>
    </source>
</evidence>
<keyword evidence="2" id="KW-0418">Kinase</keyword>
<gene>
    <name evidence="2" type="ORF">NATSA_00720</name>
</gene>
<evidence type="ECO:0000313" key="3">
    <source>
        <dbReference type="Proteomes" id="UP000673975"/>
    </source>
</evidence>
<keyword evidence="2" id="KW-0808">Transferase</keyword>
<reference evidence="2" key="1">
    <citation type="submission" date="2021-02" db="EMBL/GenBank/DDBJ databases">
        <title>Natronogracilivirga saccharolytica gen. nov. sp. nov. a new anaerobic, haloalkiliphilic carbohydrate-fermenting bacterium from soda lake and proposing of Cyclonatronumiaceae fam. nov. in the phylum Balneolaeota.</title>
        <authorList>
            <person name="Zhilina T.N."/>
            <person name="Sorokin D.Y."/>
            <person name="Zavarzina D.G."/>
            <person name="Toshchakov S.V."/>
            <person name="Kublanov I.V."/>
        </authorList>
    </citation>
    <scope>NUCLEOTIDE SEQUENCE</scope>
    <source>
        <strain evidence="2">Z-1702</strain>
    </source>
</reference>
<dbReference type="Gene3D" id="3.30.565.10">
    <property type="entry name" value="Histidine kinase-like ATPase, C-terminal domain"/>
    <property type="match status" value="1"/>
</dbReference>
<keyword evidence="1" id="KW-0175">Coiled coil</keyword>
<name>A0A8J7UU73_9BACT</name>
<dbReference type="SUPFAM" id="SSF55874">
    <property type="entry name" value="ATPase domain of HSP90 chaperone/DNA topoisomerase II/histidine kinase"/>
    <property type="match status" value="1"/>
</dbReference>
<dbReference type="EMBL" id="JAFIDN010000001">
    <property type="protein sequence ID" value="MBP3191176.1"/>
    <property type="molecule type" value="Genomic_DNA"/>
</dbReference>